<proteinExistence type="predicted"/>
<dbReference type="Pfam" id="PF03478">
    <property type="entry name" value="Beta-prop_KIB1-4"/>
    <property type="match status" value="1"/>
</dbReference>
<reference evidence="2 4" key="1">
    <citation type="journal article" date="2011" name="Nature">
        <title>The Medicago genome provides insight into the evolution of rhizobial symbioses.</title>
        <authorList>
            <person name="Young N.D."/>
            <person name="Debelle F."/>
            <person name="Oldroyd G.E."/>
            <person name="Geurts R."/>
            <person name="Cannon S.B."/>
            <person name="Udvardi M.K."/>
            <person name="Benedito V.A."/>
            <person name="Mayer K.F."/>
            <person name="Gouzy J."/>
            <person name="Schoof H."/>
            <person name="Van de Peer Y."/>
            <person name="Proost S."/>
            <person name="Cook D.R."/>
            <person name="Meyers B.C."/>
            <person name="Spannagl M."/>
            <person name="Cheung F."/>
            <person name="De Mita S."/>
            <person name="Krishnakumar V."/>
            <person name="Gundlach H."/>
            <person name="Zhou S."/>
            <person name="Mudge J."/>
            <person name="Bharti A.K."/>
            <person name="Murray J.D."/>
            <person name="Naoumkina M.A."/>
            <person name="Rosen B."/>
            <person name="Silverstein K.A."/>
            <person name="Tang H."/>
            <person name="Rombauts S."/>
            <person name="Zhao P.X."/>
            <person name="Zhou P."/>
            <person name="Barbe V."/>
            <person name="Bardou P."/>
            <person name="Bechner M."/>
            <person name="Bellec A."/>
            <person name="Berger A."/>
            <person name="Berges H."/>
            <person name="Bidwell S."/>
            <person name="Bisseling T."/>
            <person name="Choisne N."/>
            <person name="Couloux A."/>
            <person name="Denny R."/>
            <person name="Deshpande S."/>
            <person name="Dai X."/>
            <person name="Doyle J.J."/>
            <person name="Dudez A.M."/>
            <person name="Farmer A.D."/>
            <person name="Fouteau S."/>
            <person name="Franken C."/>
            <person name="Gibelin C."/>
            <person name="Gish J."/>
            <person name="Goldstein S."/>
            <person name="Gonzalez A.J."/>
            <person name="Green P.J."/>
            <person name="Hallab A."/>
            <person name="Hartog M."/>
            <person name="Hua A."/>
            <person name="Humphray S.J."/>
            <person name="Jeong D.H."/>
            <person name="Jing Y."/>
            <person name="Jocker A."/>
            <person name="Kenton S.M."/>
            <person name="Kim D.J."/>
            <person name="Klee K."/>
            <person name="Lai H."/>
            <person name="Lang C."/>
            <person name="Lin S."/>
            <person name="Macmil S.L."/>
            <person name="Magdelenat G."/>
            <person name="Matthews L."/>
            <person name="McCorrison J."/>
            <person name="Monaghan E.L."/>
            <person name="Mun J.H."/>
            <person name="Najar F.Z."/>
            <person name="Nicholson C."/>
            <person name="Noirot C."/>
            <person name="O'Bleness M."/>
            <person name="Paule C.R."/>
            <person name="Poulain J."/>
            <person name="Prion F."/>
            <person name="Qin B."/>
            <person name="Qu C."/>
            <person name="Retzel E.F."/>
            <person name="Riddle C."/>
            <person name="Sallet E."/>
            <person name="Samain S."/>
            <person name="Samson N."/>
            <person name="Sanders I."/>
            <person name="Saurat O."/>
            <person name="Scarpelli C."/>
            <person name="Schiex T."/>
            <person name="Segurens B."/>
            <person name="Severin A.J."/>
            <person name="Sherrier D.J."/>
            <person name="Shi R."/>
            <person name="Sims S."/>
            <person name="Singer S.R."/>
            <person name="Sinharoy S."/>
            <person name="Sterck L."/>
            <person name="Viollet A."/>
            <person name="Wang B.B."/>
            <person name="Wang K."/>
            <person name="Wang M."/>
            <person name="Wang X."/>
            <person name="Warfsmann J."/>
            <person name="Weissenbach J."/>
            <person name="White D.D."/>
            <person name="White J.D."/>
            <person name="Wiley G.B."/>
            <person name="Wincker P."/>
            <person name="Xing Y."/>
            <person name="Yang L."/>
            <person name="Yao Z."/>
            <person name="Ying F."/>
            <person name="Zhai J."/>
            <person name="Zhou L."/>
            <person name="Zuber A."/>
            <person name="Denarie J."/>
            <person name="Dixon R.A."/>
            <person name="May G.D."/>
            <person name="Schwartz D.C."/>
            <person name="Rogers J."/>
            <person name="Quetier F."/>
            <person name="Town C.D."/>
            <person name="Roe B.A."/>
        </authorList>
    </citation>
    <scope>NUCLEOTIDE SEQUENCE [LARGE SCALE GENOMIC DNA]</scope>
    <source>
        <strain evidence="2">A17</strain>
        <strain evidence="3 4">cv. Jemalong A17</strain>
    </source>
</reference>
<accession>A0A0C3UYQ7</accession>
<name>G7ISI9_MEDTR</name>
<protein>
    <recommendedName>
        <fullName evidence="1">KIB1-4 beta-propeller domain-containing protein</fullName>
    </recommendedName>
</protein>
<dbReference type="PANTHER" id="PTHR33127:SF5">
    <property type="entry name" value="TRANSMEMBRANE PROTEIN"/>
    <property type="match status" value="1"/>
</dbReference>
<gene>
    <name evidence="2" type="ordered locus">MTR_2g020150</name>
</gene>
<dbReference type="PANTHER" id="PTHR33127">
    <property type="entry name" value="TRANSMEMBRANE PROTEIN"/>
    <property type="match status" value="1"/>
</dbReference>
<accession>G7ISI9</accession>
<evidence type="ECO:0000313" key="3">
    <source>
        <dbReference type="EnsemblPlants" id="AES64246"/>
    </source>
</evidence>
<dbReference type="InterPro" id="IPR005174">
    <property type="entry name" value="KIB1-4_b-propeller"/>
</dbReference>
<organism evidence="2 4">
    <name type="scientific">Medicago truncatula</name>
    <name type="common">Barrel medic</name>
    <name type="synonym">Medicago tribuloides</name>
    <dbReference type="NCBI Taxonomy" id="3880"/>
    <lineage>
        <taxon>Eukaryota</taxon>
        <taxon>Viridiplantae</taxon>
        <taxon>Streptophyta</taxon>
        <taxon>Embryophyta</taxon>
        <taxon>Tracheophyta</taxon>
        <taxon>Spermatophyta</taxon>
        <taxon>Magnoliopsida</taxon>
        <taxon>eudicotyledons</taxon>
        <taxon>Gunneridae</taxon>
        <taxon>Pentapetalae</taxon>
        <taxon>rosids</taxon>
        <taxon>fabids</taxon>
        <taxon>Fabales</taxon>
        <taxon>Fabaceae</taxon>
        <taxon>Papilionoideae</taxon>
        <taxon>50 kb inversion clade</taxon>
        <taxon>NPAAA clade</taxon>
        <taxon>Hologalegina</taxon>
        <taxon>IRL clade</taxon>
        <taxon>Trifolieae</taxon>
        <taxon>Medicago</taxon>
    </lineage>
</organism>
<evidence type="ECO:0000313" key="2">
    <source>
        <dbReference type="EMBL" id="AES64246.2"/>
    </source>
</evidence>
<reference evidence="3" key="3">
    <citation type="submission" date="2015-04" db="UniProtKB">
        <authorList>
            <consortium name="EnsemblPlants"/>
        </authorList>
    </citation>
    <scope>IDENTIFICATION</scope>
    <source>
        <strain evidence="3">cv. Jemalong A17</strain>
    </source>
</reference>
<evidence type="ECO:0000313" key="4">
    <source>
        <dbReference type="Proteomes" id="UP000002051"/>
    </source>
</evidence>
<dbReference type="HOGENOM" id="CLU_779312_0_0_1"/>
<dbReference type="Proteomes" id="UP000002051">
    <property type="component" value="Chromosome 2"/>
</dbReference>
<evidence type="ECO:0000259" key="1">
    <source>
        <dbReference type="Pfam" id="PF03478"/>
    </source>
</evidence>
<reference evidence="2 4" key="2">
    <citation type="journal article" date="2014" name="BMC Genomics">
        <title>An improved genome release (version Mt4.0) for the model legume Medicago truncatula.</title>
        <authorList>
            <person name="Tang H."/>
            <person name="Krishnakumar V."/>
            <person name="Bidwell S."/>
            <person name="Rosen B."/>
            <person name="Chan A."/>
            <person name="Zhou S."/>
            <person name="Gentzbittel L."/>
            <person name="Childs K.L."/>
            <person name="Yandell M."/>
            <person name="Gundlach H."/>
            <person name="Mayer K.F."/>
            <person name="Schwartz D.C."/>
            <person name="Town C.D."/>
        </authorList>
    </citation>
    <scope>GENOME REANNOTATION</scope>
    <source>
        <strain evidence="3 4">cv. Jemalong A17</strain>
    </source>
</reference>
<keyword evidence="4" id="KW-1185">Reference proteome</keyword>
<dbReference type="EMBL" id="CM001218">
    <property type="protein sequence ID" value="AES64246.2"/>
    <property type="molecule type" value="Genomic_DNA"/>
</dbReference>
<dbReference type="AlphaFoldDB" id="G7ISI9"/>
<feature type="domain" description="KIB1-4 beta-propeller" evidence="1">
    <location>
        <begin position="279"/>
        <end position="348"/>
    </location>
</feature>
<sequence length="356" mass="41715">MHVFLNLVGKRNPDCFSLEERKKKRARKKGIGWEKLRPFHFHPFDERTRRASFDNPVYCNGCLYAEIRTTDTSSFILVVIEKLQTNCFKINCTPYHMLKRRPTPSFEQYTTHLMTSTLKEETGKALKSKDAGDKAHDQFSFPLDVFEVIAKHINDVLAYLHFRASNKLLRLAAPSIQWRSSSSMSISQFDDLSMSPLFVFSAKEKVFTFVHPKHGLVYKYIINFPQGWYSNSEICCSKDGWILNNFQVFFNPFTKELLRHRLGFREIRNTRIRGRRSWKELEEPQAPCNKYFNNFLVECDGNLLAVFEISLGKGVKVFELNESTMTWIKVESLENHMLFCWQNILFSCGKHSWNGK</sequence>
<dbReference type="EnsemblPlants" id="AES64246">
    <property type="protein sequence ID" value="AES64246"/>
    <property type="gene ID" value="MTR_2g020150"/>
</dbReference>